<dbReference type="InterPro" id="IPR029526">
    <property type="entry name" value="PGBD"/>
</dbReference>
<dbReference type="OrthoDB" id="5876240at2759"/>
<feature type="compositionally biased region" description="Polar residues" evidence="1">
    <location>
        <begin position="190"/>
        <end position="211"/>
    </location>
</feature>
<feature type="compositionally biased region" description="Basic and acidic residues" evidence="1">
    <location>
        <begin position="29"/>
        <end position="45"/>
    </location>
</feature>
<evidence type="ECO:0000313" key="3">
    <source>
        <dbReference type="EMBL" id="RPB02867.1"/>
    </source>
</evidence>
<accession>A0A3N4JXC5</accession>
<name>A0A3N4JXC5_9PEZI</name>
<keyword evidence="4" id="KW-1185">Reference proteome</keyword>
<feature type="region of interest" description="Disordered" evidence="1">
    <location>
        <begin position="23"/>
        <end position="68"/>
    </location>
</feature>
<sequence>MDFGQKSKMILCEHEINTVLGSNAFGKHPAADKPPKERFAKKAKAEGIPGGGKGNNIKKKEERSKKRSVEDLKILESLPGPPEFQAYESPFPSHLTTPILPTSIASNLKPLELFNLFFSKDVLAQIVDNTNRYVELKRVSEKRHSLSLDEMNNGTASTQAQNSLDLFHMPIVEPLESLNPDSALVRKSTCPPTSQLTMTSANSPMHESQAPSPHGSEVLPSMNGKKY</sequence>
<dbReference type="EMBL" id="ML120365">
    <property type="protein sequence ID" value="RPB02867.1"/>
    <property type="molecule type" value="Genomic_DNA"/>
</dbReference>
<evidence type="ECO:0000256" key="1">
    <source>
        <dbReference type="SAM" id="MobiDB-lite"/>
    </source>
</evidence>
<reference evidence="3 4" key="1">
    <citation type="journal article" date="2018" name="Nat. Ecol. Evol.">
        <title>Pezizomycetes genomes reveal the molecular basis of ectomycorrhizal truffle lifestyle.</title>
        <authorList>
            <person name="Murat C."/>
            <person name="Payen T."/>
            <person name="Noel B."/>
            <person name="Kuo A."/>
            <person name="Morin E."/>
            <person name="Chen J."/>
            <person name="Kohler A."/>
            <person name="Krizsan K."/>
            <person name="Balestrini R."/>
            <person name="Da Silva C."/>
            <person name="Montanini B."/>
            <person name="Hainaut M."/>
            <person name="Levati E."/>
            <person name="Barry K.W."/>
            <person name="Belfiori B."/>
            <person name="Cichocki N."/>
            <person name="Clum A."/>
            <person name="Dockter R.B."/>
            <person name="Fauchery L."/>
            <person name="Guy J."/>
            <person name="Iotti M."/>
            <person name="Le Tacon F."/>
            <person name="Lindquist E.A."/>
            <person name="Lipzen A."/>
            <person name="Malagnac F."/>
            <person name="Mello A."/>
            <person name="Molinier V."/>
            <person name="Miyauchi S."/>
            <person name="Poulain J."/>
            <person name="Riccioni C."/>
            <person name="Rubini A."/>
            <person name="Sitrit Y."/>
            <person name="Splivallo R."/>
            <person name="Traeger S."/>
            <person name="Wang M."/>
            <person name="Zifcakova L."/>
            <person name="Wipf D."/>
            <person name="Zambonelli A."/>
            <person name="Paolocci F."/>
            <person name="Nowrousian M."/>
            <person name="Ottonello S."/>
            <person name="Baldrian P."/>
            <person name="Spatafora J.W."/>
            <person name="Henrissat B."/>
            <person name="Nagy L.G."/>
            <person name="Aury J.M."/>
            <person name="Wincker P."/>
            <person name="Grigoriev I.V."/>
            <person name="Bonfante P."/>
            <person name="Martin F.M."/>
        </authorList>
    </citation>
    <scope>NUCLEOTIDE SEQUENCE [LARGE SCALE GENOMIC DNA]</scope>
    <source>
        <strain evidence="3 4">120613-1</strain>
    </source>
</reference>
<dbReference type="Pfam" id="PF13843">
    <property type="entry name" value="DDE_Tnp_1_7"/>
    <property type="match status" value="1"/>
</dbReference>
<gene>
    <name evidence="3" type="ORF">L873DRAFT_1841520</name>
</gene>
<evidence type="ECO:0000313" key="4">
    <source>
        <dbReference type="Proteomes" id="UP000276215"/>
    </source>
</evidence>
<organism evidence="3 4">
    <name type="scientific">Choiromyces venosus 120613-1</name>
    <dbReference type="NCBI Taxonomy" id="1336337"/>
    <lineage>
        <taxon>Eukaryota</taxon>
        <taxon>Fungi</taxon>
        <taxon>Dikarya</taxon>
        <taxon>Ascomycota</taxon>
        <taxon>Pezizomycotina</taxon>
        <taxon>Pezizomycetes</taxon>
        <taxon>Pezizales</taxon>
        <taxon>Tuberaceae</taxon>
        <taxon>Choiromyces</taxon>
    </lineage>
</organism>
<feature type="compositionally biased region" description="Basic and acidic residues" evidence="1">
    <location>
        <begin position="58"/>
        <end position="68"/>
    </location>
</feature>
<protein>
    <recommendedName>
        <fullName evidence="2">PiggyBac transposable element-derived protein domain-containing protein</fullName>
    </recommendedName>
</protein>
<dbReference type="Proteomes" id="UP000276215">
    <property type="component" value="Unassembled WGS sequence"/>
</dbReference>
<dbReference type="AlphaFoldDB" id="A0A3N4JXC5"/>
<proteinExistence type="predicted"/>
<feature type="region of interest" description="Disordered" evidence="1">
    <location>
        <begin position="180"/>
        <end position="227"/>
    </location>
</feature>
<feature type="domain" description="PiggyBac transposable element-derived protein" evidence="2">
    <location>
        <begin position="110"/>
        <end position="151"/>
    </location>
</feature>
<evidence type="ECO:0000259" key="2">
    <source>
        <dbReference type="Pfam" id="PF13843"/>
    </source>
</evidence>